<feature type="compositionally biased region" description="Low complexity" evidence="1">
    <location>
        <begin position="48"/>
        <end position="92"/>
    </location>
</feature>
<keyword evidence="2" id="KW-0732">Signal</keyword>
<accession>A0ABS1JJQ4</accession>
<organism evidence="3 4">
    <name type="scientific">Ramlibacter alkalitolerans</name>
    <dbReference type="NCBI Taxonomy" id="2039631"/>
    <lineage>
        <taxon>Bacteria</taxon>
        <taxon>Pseudomonadati</taxon>
        <taxon>Pseudomonadota</taxon>
        <taxon>Betaproteobacteria</taxon>
        <taxon>Burkholderiales</taxon>
        <taxon>Comamonadaceae</taxon>
        <taxon>Ramlibacter</taxon>
    </lineage>
</organism>
<dbReference type="RefSeq" id="WP_201687673.1">
    <property type="nucleotide sequence ID" value="NZ_JAEQND010000002.1"/>
</dbReference>
<evidence type="ECO:0000313" key="4">
    <source>
        <dbReference type="Proteomes" id="UP000622707"/>
    </source>
</evidence>
<reference evidence="3 4" key="1">
    <citation type="journal article" date="2017" name="Int. J. Syst. Evol. Microbiol.">
        <title>Ramlibacter alkalitolerans sp. nov., alkali-tolerant bacterium isolated from soil of ginseng.</title>
        <authorList>
            <person name="Lee D.H."/>
            <person name="Cha C.J."/>
        </authorList>
    </citation>
    <scope>NUCLEOTIDE SEQUENCE [LARGE SCALE GENOMIC DNA]</scope>
    <source>
        <strain evidence="3 4">KACC 19305</strain>
    </source>
</reference>
<feature type="signal peptide" evidence="2">
    <location>
        <begin position="1"/>
        <end position="23"/>
    </location>
</feature>
<protein>
    <recommendedName>
        <fullName evidence="5">DUF4124 domain-containing protein</fullName>
    </recommendedName>
</protein>
<proteinExistence type="predicted"/>
<dbReference type="Proteomes" id="UP000622707">
    <property type="component" value="Unassembled WGS sequence"/>
</dbReference>
<comment type="caution">
    <text evidence="3">The sequence shown here is derived from an EMBL/GenBank/DDBJ whole genome shotgun (WGS) entry which is preliminary data.</text>
</comment>
<feature type="region of interest" description="Disordered" evidence="1">
    <location>
        <begin position="47"/>
        <end position="112"/>
    </location>
</feature>
<evidence type="ECO:0000313" key="3">
    <source>
        <dbReference type="EMBL" id="MBL0424447.1"/>
    </source>
</evidence>
<feature type="chain" id="PRO_5045519765" description="DUF4124 domain-containing protein" evidence="2">
    <location>
        <begin position="24"/>
        <end position="154"/>
    </location>
</feature>
<evidence type="ECO:0000256" key="2">
    <source>
        <dbReference type="SAM" id="SignalP"/>
    </source>
</evidence>
<keyword evidence="4" id="KW-1185">Reference proteome</keyword>
<dbReference type="EMBL" id="JAEQND010000002">
    <property type="protein sequence ID" value="MBL0424447.1"/>
    <property type="molecule type" value="Genomic_DNA"/>
</dbReference>
<gene>
    <name evidence="3" type="ORF">JI746_04930</name>
</gene>
<name>A0ABS1JJQ4_9BURK</name>
<evidence type="ECO:0008006" key="5">
    <source>
        <dbReference type="Google" id="ProtNLM"/>
    </source>
</evidence>
<sequence length="154" mass="15850">MKKNNMPVLLGALALCAAAPASAALYRCGNVFQDRPCEVPVAKEAERAASAAVPAPKRAASAATAEPAHAAQPPASAAPTVEASAAAAASVPLPAPPPRVRKGPPSLACPNLREQRTAIEARLSAGGRPETIRMYQRQLRGIESNLDDGNCPRD</sequence>
<evidence type="ECO:0000256" key="1">
    <source>
        <dbReference type="SAM" id="MobiDB-lite"/>
    </source>
</evidence>